<comment type="domain">
    <text evidence="10">IleRS has two distinct active sites: one for aminoacylation and one for editing. The misactivated valine is translocated from the active site to the editing site, which sterically excludes the correctly activated isoleucine. The single editing site contains two valyl binding pockets, one specific for each substrate (Val-AMP or Val-tRNA(Ile)).</text>
</comment>
<keyword evidence="7 10" id="KW-0030">Aminoacyl-tRNA synthetase</keyword>
<organism evidence="13 14">
    <name type="scientific">Faecalibaculum rodentium</name>
    <dbReference type="NCBI Taxonomy" id="1702221"/>
    <lineage>
        <taxon>Bacteria</taxon>
        <taxon>Bacillati</taxon>
        <taxon>Bacillota</taxon>
        <taxon>Erysipelotrichia</taxon>
        <taxon>Erysipelotrichales</taxon>
        <taxon>Erysipelotrichaceae</taxon>
        <taxon>Faecalibaculum</taxon>
    </lineage>
</organism>
<dbReference type="CDD" id="cd00818">
    <property type="entry name" value="IleRS_core"/>
    <property type="match status" value="1"/>
</dbReference>
<evidence type="ECO:0000256" key="5">
    <source>
        <dbReference type="ARBA" id="ARBA00022840"/>
    </source>
</evidence>
<dbReference type="Pfam" id="PF00133">
    <property type="entry name" value="tRNA-synt_1"/>
    <property type="match status" value="1"/>
</dbReference>
<dbReference type="Gene3D" id="1.10.730.20">
    <property type="match status" value="1"/>
</dbReference>
<dbReference type="FunFam" id="3.90.740.10:FF:000006">
    <property type="entry name" value="Isoleucine--tRNA ligase"/>
    <property type="match status" value="1"/>
</dbReference>
<dbReference type="GO" id="GO:0005829">
    <property type="term" value="C:cytosol"/>
    <property type="evidence" value="ECO:0007669"/>
    <property type="project" value="TreeGrafter"/>
</dbReference>
<keyword evidence="3 10" id="KW-0436">Ligase</keyword>
<keyword evidence="10" id="KW-0479">Metal-binding</keyword>
<dbReference type="InterPro" id="IPR023585">
    <property type="entry name" value="Ile-tRNA-ligase_type1"/>
</dbReference>
<feature type="short sequence motif" description="'KMSKS' region" evidence="10">
    <location>
        <begin position="614"/>
        <end position="618"/>
    </location>
</feature>
<dbReference type="CDD" id="cd07960">
    <property type="entry name" value="Anticodon_Ia_Ile_BEm"/>
    <property type="match status" value="1"/>
</dbReference>
<feature type="binding site" evidence="10">
    <location>
        <position position="573"/>
    </location>
    <ligand>
        <name>L-isoleucyl-5'-AMP</name>
        <dbReference type="ChEBI" id="CHEBI:178002"/>
    </ligand>
</feature>
<dbReference type="Proteomes" id="UP000069771">
    <property type="component" value="Chromosome"/>
</dbReference>
<evidence type="ECO:0000313" key="14">
    <source>
        <dbReference type="Proteomes" id="UP000069771"/>
    </source>
</evidence>
<gene>
    <name evidence="10" type="primary">ileS</name>
    <name evidence="13" type="ORF">AALO17_11470</name>
</gene>
<dbReference type="PRINTS" id="PR00984">
    <property type="entry name" value="TRNASYNTHILE"/>
</dbReference>
<dbReference type="Gene3D" id="1.10.10.830">
    <property type="entry name" value="Ile-tRNA synthetase CP2 domain-like"/>
    <property type="match status" value="1"/>
</dbReference>
<reference evidence="13 14" key="1">
    <citation type="journal article" date="2016" name="Gut Pathog.">
        <title>Whole genome sequencing of "Faecalibaculum rodentium" ALO17, isolated from C57BL/6J laboratory mouse feces.</title>
        <authorList>
            <person name="Lim S."/>
            <person name="Chang D.H."/>
            <person name="Ahn S."/>
            <person name="Kim B.C."/>
        </authorList>
    </citation>
    <scope>NUCLEOTIDE SEQUENCE [LARGE SCALE GENOMIC DNA]</scope>
    <source>
        <strain evidence="13 14">Alo17</strain>
    </source>
</reference>
<dbReference type="SUPFAM" id="SSF52374">
    <property type="entry name" value="Nucleotidylyl transferase"/>
    <property type="match status" value="1"/>
</dbReference>
<dbReference type="InterPro" id="IPR009008">
    <property type="entry name" value="Val/Leu/Ile-tRNA-synth_edit"/>
</dbReference>
<dbReference type="PANTHER" id="PTHR42765:SF1">
    <property type="entry name" value="ISOLEUCINE--TRNA LIGASE, MITOCHONDRIAL"/>
    <property type="match status" value="1"/>
</dbReference>
<dbReference type="STRING" id="1702221.AALO17_11470"/>
<keyword evidence="10" id="KW-0862">Zinc</keyword>
<dbReference type="Gene3D" id="3.40.50.620">
    <property type="entry name" value="HUPs"/>
    <property type="match status" value="2"/>
</dbReference>
<feature type="domain" description="Aminoacyl-tRNA synthetase class Ia" evidence="11">
    <location>
        <begin position="47"/>
        <end position="652"/>
    </location>
</feature>
<dbReference type="InterPro" id="IPR050081">
    <property type="entry name" value="Ile-tRNA_ligase"/>
</dbReference>
<dbReference type="KEGG" id="fro:AALO17_11470"/>
<dbReference type="Pfam" id="PF08264">
    <property type="entry name" value="Anticodon_1"/>
    <property type="match status" value="1"/>
</dbReference>
<dbReference type="SUPFAM" id="SSF47323">
    <property type="entry name" value="Anticodon-binding domain of a subclass of class I aminoacyl-tRNA synthetases"/>
    <property type="match status" value="1"/>
</dbReference>
<proteinExistence type="inferred from homology"/>
<dbReference type="PANTHER" id="PTHR42765">
    <property type="entry name" value="SOLEUCYL-TRNA SYNTHETASE"/>
    <property type="match status" value="1"/>
</dbReference>
<dbReference type="FunFam" id="3.40.50.620:FF:000152">
    <property type="entry name" value="Isoleucine--tRNA ligase"/>
    <property type="match status" value="1"/>
</dbReference>
<evidence type="ECO:0000256" key="7">
    <source>
        <dbReference type="ARBA" id="ARBA00023146"/>
    </source>
</evidence>
<feature type="binding site" evidence="10">
    <location>
        <position position="919"/>
    </location>
    <ligand>
        <name>Zn(2+)</name>
        <dbReference type="ChEBI" id="CHEBI:29105"/>
    </ligand>
</feature>
<dbReference type="AlphaFoldDB" id="A0A140DUF4"/>
<dbReference type="GO" id="GO:0004822">
    <property type="term" value="F:isoleucine-tRNA ligase activity"/>
    <property type="evidence" value="ECO:0007669"/>
    <property type="project" value="UniProtKB-UniRule"/>
</dbReference>
<dbReference type="GO" id="GO:0008270">
    <property type="term" value="F:zinc ion binding"/>
    <property type="evidence" value="ECO:0007669"/>
    <property type="project" value="UniProtKB-UniRule"/>
</dbReference>
<dbReference type="FunFam" id="1.10.10.830:FF:000001">
    <property type="entry name" value="Isoleucine--tRNA ligase"/>
    <property type="match status" value="1"/>
</dbReference>
<evidence type="ECO:0000259" key="11">
    <source>
        <dbReference type="Pfam" id="PF00133"/>
    </source>
</evidence>
<evidence type="ECO:0000259" key="12">
    <source>
        <dbReference type="Pfam" id="PF08264"/>
    </source>
</evidence>
<comment type="catalytic activity">
    <reaction evidence="9 10">
        <text>tRNA(Ile) + L-isoleucine + ATP = L-isoleucyl-tRNA(Ile) + AMP + diphosphate</text>
        <dbReference type="Rhea" id="RHEA:11060"/>
        <dbReference type="Rhea" id="RHEA-COMP:9666"/>
        <dbReference type="Rhea" id="RHEA-COMP:9695"/>
        <dbReference type="ChEBI" id="CHEBI:30616"/>
        <dbReference type="ChEBI" id="CHEBI:33019"/>
        <dbReference type="ChEBI" id="CHEBI:58045"/>
        <dbReference type="ChEBI" id="CHEBI:78442"/>
        <dbReference type="ChEBI" id="CHEBI:78528"/>
        <dbReference type="ChEBI" id="CHEBI:456215"/>
        <dbReference type="EC" id="6.1.1.5"/>
    </reaction>
</comment>
<dbReference type="Gene3D" id="3.90.740.10">
    <property type="entry name" value="Valyl/Leucyl/Isoleucyl-tRNA synthetase, editing domain"/>
    <property type="match status" value="1"/>
</dbReference>
<comment type="cofactor">
    <cofactor evidence="10">
        <name>Zn(2+)</name>
        <dbReference type="ChEBI" id="CHEBI:29105"/>
    </cofactor>
    <text evidence="10">Binds 1 zinc ion per subunit.</text>
</comment>
<dbReference type="GO" id="GO:0005524">
    <property type="term" value="F:ATP binding"/>
    <property type="evidence" value="ECO:0007669"/>
    <property type="project" value="UniProtKB-UniRule"/>
</dbReference>
<comment type="subcellular location">
    <subcellularLocation>
        <location evidence="10">Cytoplasm</location>
    </subcellularLocation>
</comment>
<feature type="domain" description="Methionyl/Valyl/Leucyl/Isoleucyl-tRNA synthetase anticodon-binding" evidence="12">
    <location>
        <begin position="698"/>
        <end position="851"/>
    </location>
</feature>
<dbReference type="InterPro" id="IPR013155">
    <property type="entry name" value="M/V/L/I-tRNA-synth_anticd-bd"/>
</dbReference>
<comment type="similarity">
    <text evidence="1 10">Belongs to the class-I aminoacyl-tRNA synthetase family. IleS type 1 subfamily.</text>
</comment>
<dbReference type="SUPFAM" id="SSF50677">
    <property type="entry name" value="ValRS/IleRS/LeuRS editing domain"/>
    <property type="match status" value="1"/>
</dbReference>
<dbReference type="InterPro" id="IPR002301">
    <property type="entry name" value="Ile-tRNA-ligase"/>
</dbReference>
<evidence type="ECO:0000256" key="3">
    <source>
        <dbReference type="ARBA" id="ARBA00022598"/>
    </source>
</evidence>
<sequence length="934" mass="106427">MSSAGKEQKRADRNLEGEFEMDYKSTLHMPKTRFEMRGNLTKKEPKFQQRWAEMELFEKMLERREGAEPWTLHDGPPYANGDIHLGHALNKILKDVINKSHYMMGNRVDYIPGWDTHGLPIETAVTKLGYDRKKIGIPEFRRICHDFALEQVERQKKGFLSLGCIGDYNHPYITLTPDFEARQIEIFGKMASDGLIYQGLKPVYWSPSSESALAEAEVEYKDVKSPTIYVKFAVKDGRGVLEEGDSIVIWTTTPWTIPGNLGISVHPRFDYAVVKTEQGNLVVLAELVDKLMEEFGITDYEVLRTIKGKDLEFITTKHPLYPERDSLVMVGEHVTADSGTGAVHTAPGFGMDDFMIGRQYGLPIYVNVDAQGRLMEDTGERLAGLYVEDANKEVVKWLDELGALLKLQFITHSYPHDWRTKKPIIFRATTQWFASIDKIRQQLLDQIHSIHWVPAWGEGRMHNMIADRGDWCISRQRAWGVPIPIIYGEDGTPLMDKAIFEHVADLFREHGSNIWFELEAKDLVPEGYTSEHSPNGTFTKETDTMDVWFDSGSSHTGAMIERGLGYPADLYFEGSDQYRGWFNSSLIVGTAVYGEAPYKEVLSHGFVMDEKGVKMSKSQWNAVAPAEITKKYGADILRLWSATVDYQADVSMGDKILKQIAENYRKVRNTFRFLLANLDDNTFTKKDRVPFDQLPLLDQYMLVLLKQAEEKAEKAYLEYRFADVVTSLTNLMTNDLSAYYLDYAKDILYIERENDPERRAVQTVLHTYADVLVRLWAPILAHTAEEINDILQLDEESIHLTDFAKVELEADEEQILADMKQLLAVRKDVLKALEEKRAAGEIKKSLEAAVKLHVDPETRALFDKYVPKLAQWLIVSDAEFVDDELPQYEVSQVLVDKAAGHACPRCWNFTTAENEDGLCDRCAAIVAEEAAEAE</sequence>
<evidence type="ECO:0000256" key="6">
    <source>
        <dbReference type="ARBA" id="ARBA00022917"/>
    </source>
</evidence>
<evidence type="ECO:0000256" key="8">
    <source>
        <dbReference type="ARBA" id="ARBA00025217"/>
    </source>
</evidence>
<dbReference type="HAMAP" id="MF_02002">
    <property type="entry name" value="Ile_tRNA_synth_type1"/>
    <property type="match status" value="1"/>
</dbReference>
<dbReference type="EC" id="6.1.1.5" evidence="10"/>
<evidence type="ECO:0000256" key="9">
    <source>
        <dbReference type="ARBA" id="ARBA00048359"/>
    </source>
</evidence>
<dbReference type="InterPro" id="IPR033708">
    <property type="entry name" value="Anticodon_Ile_BEm"/>
</dbReference>
<dbReference type="InterPro" id="IPR009080">
    <property type="entry name" value="tRNAsynth_Ia_anticodon-bd"/>
</dbReference>
<comment type="function">
    <text evidence="8 10">Catalyzes the attachment of isoleucine to tRNA(Ile). As IleRS can inadvertently accommodate and process structurally similar amino acids such as valine, to avoid such errors it has two additional distinct tRNA(Ile)-dependent editing activities. One activity is designated as 'pretransfer' editing and involves the hydrolysis of activated Val-AMP. The other activity is designated 'posttransfer' editing and involves deacylation of mischarged Val-tRNA(Ile).</text>
</comment>
<evidence type="ECO:0000256" key="1">
    <source>
        <dbReference type="ARBA" id="ARBA00006887"/>
    </source>
</evidence>
<keyword evidence="6 10" id="KW-0648">Protein biosynthesis</keyword>
<comment type="subunit">
    <text evidence="10">Monomer.</text>
</comment>
<accession>A0A140DUF4</accession>
<feature type="short sequence motif" description="'HIGH' region" evidence="10">
    <location>
        <begin position="77"/>
        <end position="87"/>
    </location>
</feature>
<dbReference type="GO" id="GO:0006428">
    <property type="term" value="P:isoleucyl-tRNA aminoacylation"/>
    <property type="evidence" value="ECO:0007669"/>
    <property type="project" value="UniProtKB-UniRule"/>
</dbReference>
<dbReference type="NCBIfam" id="TIGR00392">
    <property type="entry name" value="ileS"/>
    <property type="match status" value="1"/>
</dbReference>
<dbReference type="PATRIC" id="fig|1702221.3.peg.1107"/>
<keyword evidence="4 10" id="KW-0547">Nucleotide-binding</keyword>
<dbReference type="PROSITE" id="PS00178">
    <property type="entry name" value="AA_TRNA_LIGASE_I"/>
    <property type="match status" value="1"/>
</dbReference>
<dbReference type="GO" id="GO:0002161">
    <property type="term" value="F:aminoacyl-tRNA deacylase activity"/>
    <property type="evidence" value="ECO:0007669"/>
    <property type="project" value="InterPro"/>
</dbReference>
<evidence type="ECO:0000313" key="13">
    <source>
        <dbReference type="EMBL" id="AMK54281.1"/>
    </source>
</evidence>
<keyword evidence="14" id="KW-1185">Reference proteome</keyword>
<dbReference type="InterPro" id="IPR001412">
    <property type="entry name" value="aa-tRNA-synth_I_CS"/>
</dbReference>
<feature type="binding site" evidence="10">
    <location>
        <position position="922"/>
    </location>
    <ligand>
        <name>Zn(2+)</name>
        <dbReference type="ChEBI" id="CHEBI:29105"/>
    </ligand>
</feature>
<keyword evidence="5 10" id="KW-0067">ATP-binding</keyword>
<name>A0A140DUF4_9FIRM</name>
<feature type="binding site" evidence="10">
    <location>
        <position position="906"/>
    </location>
    <ligand>
        <name>Zn(2+)</name>
        <dbReference type="ChEBI" id="CHEBI:29105"/>
    </ligand>
</feature>
<dbReference type="EMBL" id="CP011391">
    <property type="protein sequence ID" value="AMK54281.1"/>
    <property type="molecule type" value="Genomic_DNA"/>
</dbReference>
<evidence type="ECO:0000256" key="10">
    <source>
        <dbReference type="HAMAP-Rule" id="MF_02002"/>
    </source>
</evidence>
<evidence type="ECO:0000256" key="4">
    <source>
        <dbReference type="ARBA" id="ARBA00022741"/>
    </source>
</evidence>
<keyword evidence="2 10" id="KW-0963">Cytoplasm</keyword>
<dbReference type="GO" id="GO:0000049">
    <property type="term" value="F:tRNA binding"/>
    <property type="evidence" value="ECO:0007669"/>
    <property type="project" value="InterPro"/>
</dbReference>
<dbReference type="InterPro" id="IPR014729">
    <property type="entry name" value="Rossmann-like_a/b/a_fold"/>
</dbReference>
<protein>
    <recommendedName>
        <fullName evidence="10">Isoleucine--tRNA ligase</fullName>
        <ecNumber evidence="10">6.1.1.5</ecNumber>
    </recommendedName>
    <alternativeName>
        <fullName evidence="10">Isoleucyl-tRNA synthetase</fullName>
        <shortName evidence="10">IleRS</shortName>
    </alternativeName>
</protein>
<dbReference type="InterPro" id="IPR002300">
    <property type="entry name" value="aa-tRNA-synth_Ia"/>
</dbReference>
<feature type="binding site" evidence="10">
    <location>
        <position position="617"/>
    </location>
    <ligand>
        <name>ATP</name>
        <dbReference type="ChEBI" id="CHEBI:30616"/>
    </ligand>
</feature>
<evidence type="ECO:0000256" key="2">
    <source>
        <dbReference type="ARBA" id="ARBA00022490"/>
    </source>
</evidence>
<feature type="binding site" evidence="10">
    <location>
        <position position="903"/>
    </location>
    <ligand>
        <name>Zn(2+)</name>
        <dbReference type="ChEBI" id="CHEBI:29105"/>
    </ligand>
</feature>